<gene>
    <name evidence="1" type="ORF">GWI33_011692</name>
</gene>
<organism evidence="1 2">
    <name type="scientific">Rhynchophorus ferrugineus</name>
    <name type="common">Red palm weevil</name>
    <name type="synonym">Curculio ferrugineus</name>
    <dbReference type="NCBI Taxonomy" id="354439"/>
    <lineage>
        <taxon>Eukaryota</taxon>
        <taxon>Metazoa</taxon>
        <taxon>Ecdysozoa</taxon>
        <taxon>Arthropoda</taxon>
        <taxon>Hexapoda</taxon>
        <taxon>Insecta</taxon>
        <taxon>Pterygota</taxon>
        <taxon>Neoptera</taxon>
        <taxon>Endopterygota</taxon>
        <taxon>Coleoptera</taxon>
        <taxon>Polyphaga</taxon>
        <taxon>Cucujiformia</taxon>
        <taxon>Curculionidae</taxon>
        <taxon>Dryophthorinae</taxon>
        <taxon>Rhynchophorus</taxon>
    </lineage>
</organism>
<reference evidence="1" key="1">
    <citation type="submission" date="2020-08" db="EMBL/GenBank/DDBJ databases">
        <title>Genome sequencing and assembly of the red palm weevil Rhynchophorus ferrugineus.</title>
        <authorList>
            <person name="Dias G.B."/>
            <person name="Bergman C.M."/>
            <person name="Manee M."/>
        </authorList>
    </citation>
    <scope>NUCLEOTIDE SEQUENCE</scope>
    <source>
        <strain evidence="1">AA-2017</strain>
        <tissue evidence="1">Whole larva</tissue>
    </source>
</reference>
<dbReference type="Proteomes" id="UP000625711">
    <property type="component" value="Unassembled WGS sequence"/>
</dbReference>
<evidence type="ECO:0000313" key="2">
    <source>
        <dbReference type="Proteomes" id="UP000625711"/>
    </source>
</evidence>
<dbReference type="EMBL" id="JAACXV010010298">
    <property type="protein sequence ID" value="KAF7275464.1"/>
    <property type="molecule type" value="Genomic_DNA"/>
</dbReference>
<keyword evidence="2" id="KW-1185">Reference proteome</keyword>
<comment type="caution">
    <text evidence="1">The sequence shown here is derived from an EMBL/GenBank/DDBJ whole genome shotgun (WGS) entry which is preliminary data.</text>
</comment>
<dbReference type="AlphaFoldDB" id="A0A834I9C4"/>
<evidence type="ECO:0000313" key="1">
    <source>
        <dbReference type="EMBL" id="KAF7275464.1"/>
    </source>
</evidence>
<protein>
    <submittedName>
        <fullName evidence="1">Uncharacterized protein</fullName>
    </submittedName>
</protein>
<proteinExistence type="predicted"/>
<sequence>MAVALTVTPRHPITAVPPPLSIMSPARFPRLYHPGSPLKIIVANVQVEKKSSPRWHNKLRVVAPSVETRRLVWSRPRWRRLRRRPNTLASYWQWKVSVGDSKLRIFLFNGLDLFSSTIEEVDYVFLSSLGAYT</sequence>
<name>A0A834I9C4_RHYFE</name>
<accession>A0A834I9C4</accession>